<reference evidence="7" key="1">
    <citation type="journal article" date="2020" name="Nat. Commun.">
        <title>Genome assembly of wild tea tree DASZ reveals pedigree and selection history of tea varieties.</title>
        <authorList>
            <person name="Zhang W."/>
            <person name="Zhang Y."/>
            <person name="Qiu H."/>
            <person name="Guo Y."/>
            <person name="Wan H."/>
            <person name="Zhang X."/>
            <person name="Scossa F."/>
            <person name="Alseekh S."/>
            <person name="Zhang Q."/>
            <person name="Wang P."/>
            <person name="Xu L."/>
            <person name="Schmidt M.H."/>
            <person name="Jia X."/>
            <person name="Li D."/>
            <person name="Zhu A."/>
            <person name="Guo F."/>
            <person name="Chen W."/>
            <person name="Ni D."/>
            <person name="Usadel B."/>
            <person name="Fernie A.R."/>
            <person name="Wen W."/>
        </authorList>
    </citation>
    <scope>NUCLEOTIDE SEQUENCE [LARGE SCALE GENOMIC DNA]</scope>
    <source>
        <strain evidence="7">cv. G240</strain>
    </source>
</reference>
<comment type="subcellular location">
    <subcellularLocation>
        <location evidence="1">Membrane</location>
        <topology evidence="1">Multi-pass membrane protein</topology>
    </subcellularLocation>
</comment>
<evidence type="ECO:0000256" key="5">
    <source>
        <dbReference type="SAM" id="MobiDB-lite"/>
    </source>
</evidence>
<sequence>MVELGGTKSKPRQREVSAKQHTADAGRGGAIMDGVDRIQRWRSIRGKHRRISGPTSLLTWLLLDILFFEKPSVIGATQGMITGLVCITPAAGSFNLIDQCCGFIPSQTKYF</sequence>
<feature type="region of interest" description="Disordered" evidence="5">
    <location>
        <begin position="1"/>
        <end position="29"/>
    </location>
</feature>
<evidence type="ECO:0000256" key="4">
    <source>
        <dbReference type="ARBA" id="ARBA00023136"/>
    </source>
</evidence>
<evidence type="ECO:0000313" key="7">
    <source>
        <dbReference type="Proteomes" id="UP000593564"/>
    </source>
</evidence>
<dbReference type="SUPFAM" id="SSF111352">
    <property type="entry name" value="Ammonium transporter"/>
    <property type="match status" value="1"/>
</dbReference>
<evidence type="ECO:0000313" key="6">
    <source>
        <dbReference type="EMBL" id="KAF5937423.1"/>
    </source>
</evidence>
<dbReference type="Gene3D" id="1.10.3430.10">
    <property type="entry name" value="Ammonium transporter AmtB like domains"/>
    <property type="match status" value="1"/>
</dbReference>
<dbReference type="EMBL" id="JACBKZ010000012">
    <property type="protein sequence ID" value="KAF5937423.1"/>
    <property type="molecule type" value="Genomic_DNA"/>
</dbReference>
<protein>
    <submittedName>
        <fullName evidence="6">Uncharacterized protein</fullName>
    </submittedName>
</protein>
<dbReference type="PANTHER" id="PTHR43029">
    <property type="entry name" value="AMMONIUM TRANSPORTER MEP2"/>
    <property type="match status" value="1"/>
</dbReference>
<gene>
    <name evidence="6" type="ORF">HYC85_024929</name>
</gene>
<evidence type="ECO:0000256" key="2">
    <source>
        <dbReference type="ARBA" id="ARBA00022692"/>
    </source>
</evidence>
<dbReference type="InterPro" id="IPR001905">
    <property type="entry name" value="Ammonium_transpt"/>
</dbReference>
<organism evidence="6 7">
    <name type="scientific">Camellia sinensis</name>
    <name type="common">Tea plant</name>
    <name type="synonym">Thea sinensis</name>
    <dbReference type="NCBI Taxonomy" id="4442"/>
    <lineage>
        <taxon>Eukaryota</taxon>
        <taxon>Viridiplantae</taxon>
        <taxon>Streptophyta</taxon>
        <taxon>Embryophyta</taxon>
        <taxon>Tracheophyta</taxon>
        <taxon>Spermatophyta</taxon>
        <taxon>Magnoliopsida</taxon>
        <taxon>eudicotyledons</taxon>
        <taxon>Gunneridae</taxon>
        <taxon>Pentapetalae</taxon>
        <taxon>asterids</taxon>
        <taxon>Ericales</taxon>
        <taxon>Theaceae</taxon>
        <taxon>Camellia</taxon>
    </lineage>
</organism>
<reference evidence="6 7" key="2">
    <citation type="submission" date="2020-07" db="EMBL/GenBank/DDBJ databases">
        <title>Genome assembly of wild tea tree DASZ reveals pedigree and selection history of tea varieties.</title>
        <authorList>
            <person name="Zhang W."/>
        </authorList>
    </citation>
    <scope>NUCLEOTIDE SEQUENCE [LARGE SCALE GENOMIC DNA]</scope>
    <source>
        <strain evidence="7">cv. G240</strain>
        <tissue evidence="6">Leaf</tissue>
    </source>
</reference>
<feature type="compositionally biased region" description="Basic and acidic residues" evidence="5">
    <location>
        <begin position="12"/>
        <end position="24"/>
    </location>
</feature>
<dbReference type="AlphaFoldDB" id="A0A7J7G9I1"/>
<evidence type="ECO:0000256" key="3">
    <source>
        <dbReference type="ARBA" id="ARBA00022989"/>
    </source>
</evidence>
<accession>A0A7J7G9I1</accession>
<keyword evidence="4" id="KW-0472">Membrane</keyword>
<keyword evidence="7" id="KW-1185">Reference proteome</keyword>
<keyword evidence="3" id="KW-1133">Transmembrane helix</keyword>
<proteinExistence type="predicted"/>
<dbReference type="GO" id="GO:0005886">
    <property type="term" value="C:plasma membrane"/>
    <property type="evidence" value="ECO:0007669"/>
    <property type="project" value="TreeGrafter"/>
</dbReference>
<dbReference type="PANTHER" id="PTHR43029:SF11">
    <property type="entry name" value="AMMONIUM TRANSPORTER"/>
    <property type="match status" value="1"/>
</dbReference>
<name>A0A7J7G9I1_CAMSI</name>
<dbReference type="GO" id="GO:0008519">
    <property type="term" value="F:ammonium channel activity"/>
    <property type="evidence" value="ECO:0007669"/>
    <property type="project" value="InterPro"/>
</dbReference>
<evidence type="ECO:0000256" key="1">
    <source>
        <dbReference type="ARBA" id="ARBA00004141"/>
    </source>
</evidence>
<comment type="caution">
    <text evidence="6">The sequence shown here is derived from an EMBL/GenBank/DDBJ whole genome shotgun (WGS) entry which is preliminary data.</text>
</comment>
<dbReference type="Proteomes" id="UP000593564">
    <property type="component" value="Unassembled WGS sequence"/>
</dbReference>
<keyword evidence="2" id="KW-0812">Transmembrane</keyword>
<dbReference type="InterPro" id="IPR029020">
    <property type="entry name" value="Ammonium/urea_transptr"/>
</dbReference>